<evidence type="ECO:0000313" key="1">
    <source>
        <dbReference type="EMBL" id="CAB0008859.1"/>
    </source>
</evidence>
<proteinExistence type="predicted"/>
<dbReference type="Proteomes" id="UP000479000">
    <property type="component" value="Unassembled WGS sequence"/>
</dbReference>
<gene>
    <name evidence="1" type="ORF">NTEN_LOCUS14070</name>
</gene>
<reference evidence="1 2" key="1">
    <citation type="submission" date="2020-02" db="EMBL/GenBank/DDBJ databases">
        <authorList>
            <person name="Ferguson B K."/>
        </authorList>
    </citation>
    <scope>NUCLEOTIDE SEQUENCE [LARGE SCALE GENOMIC DNA]</scope>
</reference>
<protein>
    <submittedName>
        <fullName evidence="1">Uncharacterized protein</fullName>
    </submittedName>
</protein>
<accession>A0A6H5GZK4</accession>
<feature type="non-terminal residue" evidence="1">
    <location>
        <position position="1"/>
    </location>
</feature>
<dbReference type="EMBL" id="CADCXU010021039">
    <property type="protein sequence ID" value="CAB0008859.1"/>
    <property type="molecule type" value="Genomic_DNA"/>
</dbReference>
<organism evidence="1 2">
    <name type="scientific">Nesidiocoris tenuis</name>
    <dbReference type="NCBI Taxonomy" id="355587"/>
    <lineage>
        <taxon>Eukaryota</taxon>
        <taxon>Metazoa</taxon>
        <taxon>Ecdysozoa</taxon>
        <taxon>Arthropoda</taxon>
        <taxon>Hexapoda</taxon>
        <taxon>Insecta</taxon>
        <taxon>Pterygota</taxon>
        <taxon>Neoptera</taxon>
        <taxon>Paraneoptera</taxon>
        <taxon>Hemiptera</taxon>
        <taxon>Heteroptera</taxon>
        <taxon>Panheteroptera</taxon>
        <taxon>Cimicomorpha</taxon>
        <taxon>Miridae</taxon>
        <taxon>Dicyphina</taxon>
        <taxon>Nesidiocoris</taxon>
    </lineage>
</organism>
<name>A0A6H5GZK4_9HEMI</name>
<dbReference type="AlphaFoldDB" id="A0A6H5GZK4"/>
<evidence type="ECO:0000313" key="2">
    <source>
        <dbReference type="Proteomes" id="UP000479000"/>
    </source>
</evidence>
<sequence length="71" mass="8213">SYQESPARMVGVLRAVVAAICLPDNPTWRNSQRQNFWRPSPQLRQAYRCNRNGFSLQSFHPALQLKARSIK</sequence>
<keyword evidence="2" id="KW-1185">Reference proteome</keyword>